<dbReference type="EC" id="4.-.-.-" evidence="8"/>
<accession>T1C5W2</accession>
<dbReference type="GO" id="GO:0046872">
    <property type="term" value="F:metal ion binding"/>
    <property type="evidence" value="ECO:0007669"/>
    <property type="project" value="UniProtKB-KW"/>
</dbReference>
<proteinExistence type="inferred from homology"/>
<evidence type="ECO:0000259" key="7">
    <source>
        <dbReference type="Pfam" id="PF24877"/>
    </source>
</evidence>
<dbReference type="Pfam" id="PF00920">
    <property type="entry name" value="ILVD_EDD_N"/>
    <property type="match status" value="1"/>
</dbReference>
<dbReference type="PANTHER" id="PTHR43183:SF1">
    <property type="entry name" value="HYPOTHETICAL DIHYDROXY-ACID DEHYDRATASE (EUROFUNG)-RELATED"/>
    <property type="match status" value="1"/>
</dbReference>
<dbReference type="EMBL" id="AUZX01000330">
    <property type="protein sequence ID" value="EQD80861.1"/>
    <property type="molecule type" value="Genomic_DNA"/>
</dbReference>
<reference evidence="8" key="1">
    <citation type="submission" date="2013-08" db="EMBL/GenBank/DDBJ databases">
        <authorList>
            <person name="Mendez C."/>
            <person name="Richter M."/>
            <person name="Ferrer M."/>
            <person name="Sanchez J."/>
        </authorList>
    </citation>
    <scope>NUCLEOTIDE SEQUENCE</scope>
</reference>
<evidence type="ECO:0000256" key="2">
    <source>
        <dbReference type="ARBA" id="ARBA00022723"/>
    </source>
</evidence>
<dbReference type="PANTHER" id="PTHR43183">
    <property type="entry name" value="HYPOTHETICAL DIHYDROXYACID DEHYDRATASE (EUROFUNG)-RELATED"/>
    <property type="match status" value="1"/>
</dbReference>
<keyword evidence="3" id="KW-0408">Iron</keyword>
<dbReference type="InterPro" id="IPR056740">
    <property type="entry name" value="ILV_EDD_C"/>
</dbReference>
<dbReference type="SUPFAM" id="SSF143975">
    <property type="entry name" value="IlvD/EDD N-terminal domain-like"/>
    <property type="match status" value="1"/>
</dbReference>
<keyword evidence="4" id="KW-0411">Iron-sulfur</keyword>
<evidence type="ECO:0000259" key="6">
    <source>
        <dbReference type="Pfam" id="PF00920"/>
    </source>
</evidence>
<dbReference type="AlphaFoldDB" id="T1C5W2"/>
<evidence type="ECO:0000256" key="1">
    <source>
        <dbReference type="ARBA" id="ARBA00006486"/>
    </source>
</evidence>
<dbReference type="InterPro" id="IPR042096">
    <property type="entry name" value="Dihydro-acid_dehy_C"/>
</dbReference>
<comment type="caution">
    <text evidence="8">The sequence shown here is derived from an EMBL/GenBank/DDBJ whole genome shotgun (WGS) entry which is preliminary data.</text>
</comment>
<dbReference type="GO" id="GO:0051536">
    <property type="term" value="F:iron-sulfur cluster binding"/>
    <property type="evidence" value="ECO:0007669"/>
    <property type="project" value="UniProtKB-KW"/>
</dbReference>
<feature type="domain" description="Dihydroxy-acid/6-phosphogluconate dehydratase N-terminal" evidence="6">
    <location>
        <begin position="2"/>
        <end position="92"/>
    </location>
</feature>
<feature type="non-terminal residue" evidence="8">
    <location>
        <position position="182"/>
    </location>
</feature>
<evidence type="ECO:0000313" key="8">
    <source>
        <dbReference type="EMBL" id="EQD80861.1"/>
    </source>
</evidence>
<sequence>MANALVVLSAVGGSTNAVVHLTAMARRLGYDLALEDVDRVSRRTPVLVDVEPSGRALMEDFDADGGVPTVLRALGDRLHGDAILADGSTVAQVQERAAAPGGVVRRLDDPLDAEGAFRVVRGNLAPDGALIKRSAASPSLLRHRGPAYVIRGYDELSTRTGPASQCPEDAVLVFAGAGPVGG</sequence>
<dbReference type="SUPFAM" id="SSF52016">
    <property type="entry name" value="LeuD/IlvD-like"/>
    <property type="match status" value="1"/>
</dbReference>
<dbReference type="InterPro" id="IPR052352">
    <property type="entry name" value="Sugar_Degrad_Dehydratases"/>
</dbReference>
<organism evidence="8">
    <name type="scientific">mine drainage metagenome</name>
    <dbReference type="NCBI Taxonomy" id="410659"/>
    <lineage>
        <taxon>unclassified sequences</taxon>
        <taxon>metagenomes</taxon>
        <taxon>ecological metagenomes</taxon>
    </lineage>
</organism>
<dbReference type="InterPro" id="IPR000581">
    <property type="entry name" value="ILV_EDD_N"/>
</dbReference>
<dbReference type="GO" id="GO:0016829">
    <property type="term" value="F:lyase activity"/>
    <property type="evidence" value="ECO:0007669"/>
    <property type="project" value="UniProtKB-KW"/>
</dbReference>
<evidence type="ECO:0000256" key="5">
    <source>
        <dbReference type="ARBA" id="ARBA00023239"/>
    </source>
</evidence>
<dbReference type="InterPro" id="IPR037237">
    <property type="entry name" value="IlvD/EDD_N"/>
</dbReference>
<comment type="similarity">
    <text evidence="1">Belongs to the IlvD/Edd family.</text>
</comment>
<gene>
    <name evidence="8" type="ORF">B1A_00439</name>
</gene>
<keyword evidence="2" id="KW-0479">Metal-binding</keyword>
<feature type="domain" description="Dihydroxy-acid/6-phosphogluconate dehydratase C-terminal" evidence="7">
    <location>
        <begin position="103"/>
        <end position="182"/>
    </location>
</feature>
<reference evidence="8" key="2">
    <citation type="journal article" date="2014" name="ISME J.">
        <title>Microbial stratification in low pH oxic and suboxic macroscopic growths along an acid mine drainage.</title>
        <authorList>
            <person name="Mendez-Garcia C."/>
            <person name="Mesa V."/>
            <person name="Sprenger R.R."/>
            <person name="Richter M."/>
            <person name="Diez M.S."/>
            <person name="Solano J."/>
            <person name="Bargiela R."/>
            <person name="Golyshina O.V."/>
            <person name="Manteca A."/>
            <person name="Ramos J.L."/>
            <person name="Gallego J.R."/>
            <person name="Llorente I."/>
            <person name="Martins Dos Santos V.A."/>
            <person name="Jensen O.N."/>
            <person name="Pelaez A.I."/>
            <person name="Sanchez J."/>
            <person name="Ferrer M."/>
        </authorList>
    </citation>
    <scope>NUCLEOTIDE SEQUENCE</scope>
</reference>
<evidence type="ECO:0000256" key="3">
    <source>
        <dbReference type="ARBA" id="ARBA00023004"/>
    </source>
</evidence>
<dbReference type="Pfam" id="PF24877">
    <property type="entry name" value="ILV_EDD_C"/>
    <property type="match status" value="1"/>
</dbReference>
<name>T1C5W2_9ZZZZ</name>
<protein>
    <submittedName>
        <fullName evidence="8">Dihydroxy-acid and 6-phosphogluconate dehydratase</fullName>
        <ecNumber evidence="8">4.-.-.-</ecNumber>
    </submittedName>
</protein>
<dbReference type="Gene3D" id="3.50.30.80">
    <property type="entry name" value="IlvD/EDD C-terminal domain-like"/>
    <property type="match status" value="1"/>
</dbReference>
<evidence type="ECO:0000256" key="4">
    <source>
        <dbReference type="ARBA" id="ARBA00023014"/>
    </source>
</evidence>
<keyword evidence="5 8" id="KW-0456">Lyase</keyword>